<feature type="transmembrane region" description="Helical" evidence="3">
    <location>
        <begin position="63"/>
        <end position="81"/>
    </location>
</feature>
<keyword evidence="1 3" id="KW-0472">Membrane</keyword>
<keyword evidence="5" id="KW-1185">Reference proteome</keyword>
<evidence type="ECO:0000256" key="2">
    <source>
        <dbReference type="SAM" id="MobiDB-lite"/>
    </source>
</evidence>
<proteinExistence type="inferred from homology"/>
<reference evidence="4 5" key="1">
    <citation type="submission" date="2018-02" db="EMBL/GenBank/DDBJ databases">
        <title>Whole genome sequencing of endophytic bacterium.</title>
        <authorList>
            <person name="Eedara R."/>
            <person name="Podile A.R."/>
        </authorList>
    </citation>
    <scope>NUCLEOTIDE SEQUENCE [LARGE SCALE GENOMIC DNA]</scope>
    <source>
        <strain evidence="4 5">RP1T</strain>
    </source>
</reference>
<name>A0A2S9QDM6_9HYPH</name>
<dbReference type="RefSeq" id="WP_105862379.1">
    <property type="nucleotide sequence ID" value="NZ_PUEJ01000004.1"/>
</dbReference>
<comment type="similarity">
    <text evidence="1">Belongs to the bacterial AtpI family.</text>
</comment>
<dbReference type="InterPro" id="IPR016989">
    <property type="entry name" value="Atp1_alphaprobac"/>
</dbReference>
<gene>
    <name evidence="4" type="ORF">C5L14_12590</name>
</gene>
<feature type="compositionally biased region" description="Basic and acidic residues" evidence="2">
    <location>
        <begin position="12"/>
        <end position="23"/>
    </location>
</feature>
<dbReference type="GO" id="GO:0045259">
    <property type="term" value="C:proton-transporting ATP synthase complex"/>
    <property type="evidence" value="ECO:0007669"/>
    <property type="project" value="UniProtKB-UniRule"/>
</dbReference>
<keyword evidence="1" id="KW-0375">Hydrogen ion transport</keyword>
<dbReference type="OrthoDB" id="15401at2"/>
<keyword evidence="1" id="KW-0406">Ion transport</keyword>
<dbReference type="GO" id="GO:1902600">
    <property type="term" value="P:proton transmembrane transport"/>
    <property type="evidence" value="ECO:0007669"/>
    <property type="project" value="UniProtKB-KW"/>
</dbReference>
<evidence type="ECO:0000313" key="5">
    <source>
        <dbReference type="Proteomes" id="UP000237682"/>
    </source>
</evidence>
<evidence type="ECO:0000313" key="4">
    <source>
        <dbReference type="EMBL" id="PRH87446.1"/>
    </source>
</evidence>
<feature type="transmembrane region" description="Helical" evidence="3">
    <location>
        <begin position="87"/>
        <end position="108"/>
    </location>
</feature>
<evidence type="ECO:0000256" key="3">
    <source>
        <dbReference type="SAM" id="Phobius"/>
    </source>
</evidence>
<evidence type="ECO:0000256" key="1">
    <source>
        <dbReference type="PIRNR" id="PIRNR032126"/>
    </source>
</evidence>
<sequence>MASDEADQAGKSGKDESRDRELNERLRRLDERLGSIKSGEAAEAAKARKQEGDPSAIGKAMRLSSEFVGGIVAGGLLGWVVDRFAGTSPWGLIIFLMLGFAAGVRNLLRASNMLGKTPDKQE</sequence>
<comment type="caution">
    <text evidence="4">The sequence shown here is derived from an EMBL/GenBank/DDBJ whole genome shotgun (WGS) entry which is preliminary data.</text>
</comment>
<dbReference type="Pfam" id="PF09527">
    <property type="entry name" value="ATPase_gene1"/>
    <property type="match status" value="1"/>
</dbReference>
<protein>
    <recommendedName>
        <fullName evidence="1">ATP synthase protein I</fullName>
    </recommendedName>
</protein>
<dbReference type="PIRSF" id="PIRSF032126">
    <property type="entry name" value="F0F1_ATP_synthase_subunit_I"/>
    <property type="match status" value="1"/>
</dbReference>
<keyword evidence="1" id="KW-0813">Transport</keyword>
<dbReference type="AlphaFoldDB" id="A0A2S9QDM6"/>
<keyword evidence="3" id="KW-1133">Transmembrane helix</keyword>
<dbReference type="Proteomes" id="UP000237682">
    <property type="component" value="Unassembled WGS sequence"/>
</dbReference>
<organism evidence="4 5">
    <name type="scientific">Labrys okinawensis</name>
    <dbReference type="NCBI Taxonomy" id="346911"/>
    <lineage>
        <taxon>Bacteria</taxon>
        <taxon>Pseudomonadati</taxon>
        <taxon>Pseudomonadota</taxon>
        <taxon>Alphaproteobacteria</taxon>
        <taxon>Hyphomicrobiales</taxon>
        <taxon>Xanthobacteraceae</taxon>
        <taxon>Labrys</taxon>
    </lineage>
</organism>
<dbReference type="EMBL" id="PUEJ01000004">
    <property type="protein sequence ID" value="PRH87446.1"/>
    <property type="molecule type" value="Genomic_DNA"/>
</dbReference>
<accession>A0A2S9QDM6</accession>
<comment type="function">
    <text evidence="1">A possible function for this protein is to guide the assembly of the membrane sector of the ATPase enzyme complex.</text>
</comment>
<keyword evidence="3" id="KW-0812">Transmembrane</keyword>
<dbReference type="InterPro" id="IPR032820">
    <property type="entry name" value="ATPase_put"/>
</dbReference>
<feature type="region of interest" description="Disordered" evidence="2">
    <location>
        <begin position="1"/>
        <end position="23"/>
    </location>
</feature>